<feature type="transmembrane region" description="Helical" evidence="9">
    <location>
        <begin position="67"/>
        <end position="91"/>
    </location>
</feature>
<dbReference type="GO" id="GO:0005886">
    <property type="term" value="C:plasma membrane"/>
    <property type="evidence" value="ECO:0007669"/>
    <property type="project" value="TreeGrafter"/>
</dbReference>
<dbReference type="STRING" id="5364.A0A5C3NI74"/>
<evidence type="ECO:0000313" key="10">
    <source>
        <dbReference type="EMBL" id="TFK53291.1"/>
    </source>
</evidence>
<dbReference type="Pfam" id="PF01040">
    <property type="entry name" value="UbiA"/>
    <property type="match status" value="1"/>
</dbReference>
<dbReference type="InterPro" id="IPR044878">
    <property type="entry name" value="UbiA_sf"/>
</dbReference>
<feature type="transmembrane region" description="Helical" evidence="9">
    <location>
        <begin position="220"/>
        <end position="239"/>
    </location>
</feature>
<name>A0A5C3NI74_9AGAM</name>
<dbReference type="PANTHER" id="PTHR11048">
    <property type="entry name" value="PRENYLTRANSFERASES"/>
    <property type="match status" value="1"/>
</dbReference>
<dbReference type="PANTHER" id="PTHR11048:SF28">
    <property type="entry name" value="4-HYDROXYBENZOATE POLYPRENYLTRANSFERASE, MITOCHONDRIAL"/>
    <property type="match status" value="1"/>
</dbReference>
<accession>A0A5C3NI74</accession>
<dbReference type="InterPro" id="IPR000537">
    <property type="entry name" value="UbiA_prenyltransferase"/>
</dbReference>
<keyword evidence="7 9" id="KW-1133">Transmembrane helix</keyword>
<evidence type="ECO:0000256" key="9">
    <source>
        <dbReference type="SAM" id="Phobius"/>
    </source>
</evidence>
<feature type="transmembrane region" description="Helical" evidence="9">
    <location>
        <begin position="194"/>
        <end position="214"/>
    </location>
</feature>
<dbReference type="FunFam" id="1.20.120.1780:FF:000001">
    <property type="entry name" value="4-hydroxybenzoate octaprenyltransferase"/>
    <property type="match status" value="1"/>
</dbReference>
<dbReference type="GO" id="GO:0016765">
    <property type="term" value="F:transferase activity, transferring alkyl or aryl (other than methyl) groups"/>
    <property type="evidence" value="ECO:0007669"/>
    <property type="project" value="InterPro"/>
</dbReference>
<protein>
    <submittedName>
        <fullName evidence="10">UbiA prenyltransferase</fullName>
    </submittedName>
</protein>
<evidence type="ECO:0000256" key="1">
    <source>
        <dbReference type="ARBA" id="ARBA00001946"/>
    </source>
</evidence>
<organism evidence="10 11">
    <name type="scientific">Heliocybe sulcata</name>
    <dbReference type="NCBI Taxonomy" id="5364"/>
    <lineage>
        <taxon>Eukaryota</taxon>
        <taxon>Fungi</taxon>
        <taxon>Dikarya</taxon>
        <taxon>Basidiomycota</taxon>
        <taxon>Agaricomycotina</taxon>
        <taxon>Agaricomycetes</taxon>
        <taxon>Gloeophyllales</taxon>
        <taxon>Gloeophyllaceae</taxon>
        <taxon>Heliocybe</taxon>
    </lineage>
</organism>
<evidence type="ECO:0000313" key="11">
    <source>
        <dbReference type="Proteomes" id="UP000305948"/>
    </source>
</evidence>
<dbReference type="FunFam" id="1.10.357.140:FF:000008">
    <property type="entry name" value="4-hydroxybenzoate octaprenyltransferase"/>
    <property type="match status" value="1"/>
</dbReference>
<evidence type="ECO:0000256" key="4">
    <source>
        <dbReference type="ARBA" id="ARBA00005985"/>
    </source>
</evidence>
<dbReference type="Proteomes" id="UP000305948">
    <property type="component" value="Unassembled WGS sequence"/>
</dbReference>
<gene>
    <name evidence="10" type="ORF">OE88DRAFT_1239352</name>
</gene>
<evidence type="ECO:0000256" key="8">
    <source>
        <dbReference type="ARBA" id="ARBA00023136"/>
    </source>
</evidence>
<dbReference type="CDD" id="cd13959">
    <property type="entry name" value="PT_UbiA_COQ2"/>
    <property type="match status" value="1"/>
</dbReference>
<evidence type="ECO:0000256" key="6">
    <source>
        <dbReference type="ARBA" id="ARBA00022692"/>
    </source>
</evidence>
<keyword evidence="11" id="KW-1185">Reference proteome</keyword>
<dbReference type="PROSITE" id="PS00943">
    <property type="entry name" value="UBIA"/>
    <property type="match status" value="1"/>
</dbReference>
<keyword evidence="5 10" id="KW-0808">Transferase</keyword>
<dbReference type="Gene3D" id="1.20.120.1780">
    <property type="entry name" value="UbiA prenyltransferase"/>
    <property type="match status" value="1"/>
</dbReference>
<dbReference type="OrthoDB" id="18170at2759"/>
<dbReference type="InterPro" id="IPR030470">
    <property type="entry name" value="UbiA_prenylTrfase_CS"/>
</dbReference>
<evidence type="ECO:0000256" key="7">
    <source>
        <dbReference type="ARBA" id="ARBA00022989"/>
    </source>
</evidence>
<evidence type="ECO:0000256" key="5">
    <source>
        <dbReference type="ARBA" id="ARBA00022679"/>
    </source>
</evidence>
<dbReference type="EMBL" id="ML213507">
    <property type="protein sequence ID" value="TFK53291.1"/>
    <property type="molecule type" value="Genomic_DNA"/>
</dbReference>
<dbReference type="AlphaFoldDB" id="A0A5C3NI74"/>
<evidence type="ECO:0000256" key="2">
    <source>
        <dbReference type="ARBA" id="ARBA00004141"/>
    </source>
</evidence>
<comment type="subcellular location">
    <subcellularLocation>
        <location evidence="2">Membrane</location>
        <topology evidence="2">Multi-pass membrane protein</topology>
    </subcellularLocation>
</comment>
<keyword evidence="8 9" id="KW-0472">Membrane</keyword>
<feature type="transmembrane region" description="Helical" evidence="9">
    <location>
        <begin position="25"/>
        <end position="46"/>
    </location>
</feature>
<dbReference type="GO" id="GO:0006744">
    <property type="term" value="P:ubiquinone biosynthetic process"/>
    <property type="evidence" value="ECO:0007669"/>
    <property type="project" value="TreeGrafter"/>
</dbReference>
<comment type="similarity">
    <text evidence="4">Belongs to the UbiA prenyltransferase family.</text>
</comment>
<evidence type="ECO:0000256" key="3">
    <source>
        <dbReference type="ARBA" id="ARBA00005179"/>
    </source>
</evidence>
<dbReference type="Gene3D" id="1.10.357.140">
    <property type="entry name" value="UbiA prenyltransferase"/>
    <property type="match status" value="1"/>
</dbReference>
<dbReference type="InterPro" id="IPR039653">
    <property type="entry name" value="Prenyltransferase"/>
</dbReference>
<reference evidence="10 11" key="1">
    <citation type="journal article" date="2019" name="Nat. Ecol. Evol.">
        <title>Megaphylogeny resolves global patterns of mushroom evolution.</title>
        <authorList>
            <person name="Varga T."/>
            <person name="Krizsan K."/>
            <person name="Foldi C."/>
            <person name="Dima B."/>
            <person name="Sanchez-Garcia M."/>
            <person name="Sanchez-Ramirez S."/>
            <person name="Szollosi G.J."/>
            <person name="Szarkandi J.G."/>
            <person name="Papp V."/>
            <person name="Albert L."/>
            <person name="Andreopoulos W."/>
            <person name="Angelini C."/>
            <person name="Antonin V."/>
            <person name="Barry K.W."/>
            <person name="Bougher N.L."/>
            <person name="Buchanan P."/>
            <person name="Buyck B."/>
            <person name="Bense V."/>
            <person name="Catcheside P."/>
            <person name="Chovatia M."/>
            <person name="Cooper J."/>
            <person name="Damon W."/>
            <person name="Desjardin D."/>
            <person name="Finy P."/>
            <person name="Geml J."/>
            <person name="Haridas S."/>
            <person name="Hughes K."/>
            <person name="Justo A."/>
            <person name="Karasinski D."/>
            <person name="Kautmanova I."/>
            <person name="Kiss B."/>
            <person name="Kocsube S."/>
            <person name="Kotiranta H."/>
            <person name="LaButti K.M."/>
            <person name="Lechner B.E."/>
            <person name="Liimatainen K."/>
            <person name="Lipzen A."/>
            <person name="Lukacs Z."/>
            <person name="Mihaltcheva S."/>
            <person name="Morgado L.N."/>
            <person name="Niskanen T."/>
            <person name="Noordeloos M.E."/>
            <person name="Ohm R.A."/>
            <person name="Ortiz-Santana B."/>
            <person name="Ovrebo C."/>
            <person name="Racz N."/>
            <person name="Riley R."/>
            <person name="Savchenko A."/>
            <person name="Shiryaev A."/>
            <person name="Soop K."/>
            <person name="Spirin V."/>
            <person name="Szebenyi C."/>
            <person name="Tomsovsky M."/>
            <person name="Tulloss R.E."/>
            <person name="Uehling J."/>
            <person name="Grigoriev I.V."/>
            <person name="Vagvolgyi C."/>
            <person name="Papp T."/>
            <person name="Martin F.M."/>
            <person name="Miettinen O."/>
            <person name="Hibbett D.S."/>
            <person name="Nagy L.G."/>
        </authorList>
    </citation>
    <scope>NUCLEOTIDE SEQUENCE [LARGE SCALE GENOMIC DNA]</scope>
    <source>
        <strain evidence="10 11">OMC1185</strain>
    </source>
</reference>
<proteinExistence type="inferred from homology"/>
<comment type="cofactor">
    <cofactor evidence="1">
        <name>Mg(2+)</name>
        <dbReference type="ChEBI" id="CHEBI:18420"/>
    </cofactor>
</comment>
<sequence>MLGFWPCVWGYLFSRRGVPADPVEAAKVIVCLLAITSLVHAINCTWNDICDVDLDRKVERTKERPLASGRISIFAAWLFLLLQTAILLGILSLLNREAFACGLFGVFPLHTLYPLMKRWTYWPQIWLGIATGWGLPTTRLIFSPEDIADRTIWVLIIGNICWSINYDVICATQDREDDTQAGVKSATMILVSHLRLFLSLFATLFVGTLVYAGRATGQGAVYYVVSLAGAAAHLAWQLFTLDPEDRKDLQWKWKANPQIGFLVAAGLLGQMYITYL</sequence>
<keyword evidence="6 9" id="KW-0812">Transmembrane</keyword>
<comment type="pathway">
    <text evidence="3">Secondary metabolite biosynthesis.</text>
</comment>